<evidence type="ECO:0000313" key="3">
    <source>
        <dbReference type="Proteomes" id="UP000069771"/>
    </source>
</evidence>
<dbReference type="Gene3D" id="3.40.50.300">
    <property type="entry name" value="P-loop containing nucleotide triphosphate hydrolases"/>
    <property type="match status" value="1"/>
</dbReference>
<feature type="domain" description="GIY-YIG" evidence="1">
    <location>
        <begin position="34"/>
        <end position="106"/>
    </location>
</feature>
<accession>A0A140DSS7</accession>
<dbReference type="RefSeq" id="WP_067555170.1">
    <property type="nucleotide sequence ID" value="NZ_CP011391.1"/>
</dbReference>
<dbReference type="Pfam" id="PF09848">
    <property type="entry name" value="SLFN-g3_helicase"/>
    <property type="match status" value="1"/>
</dbReference>
<gene>
    <name evidence="2" type="ORF">AALO17_05700</name>
</gene>
<sequence>MTSSDIPGERAQLIDFPFDSKLPTVLEDQSFGVNWPVVYILNSEKEAYIGETSNASQRMSEHLKNCERTRLTTSTIVYDSSFNKSVILDLESTLILYMTTDGRYELQNRNAGQSQAHNYYQRAAYQTRFNQIWQDLIDHQMARKSLEEIQNSNLFKFSPYKTLTVDQYRVCMDVISIILKKNAEQAGLTTYQQFEVPSDPIFVKGSAGTGKTVLAVYLVKAFSELAHYSKEDILSLSDRFSWLTEDETLLEEAAKLSPGFKIGLVIPVTSMQKTLKNVFRELKMASVKVVSPQDAAKEKWDLLIVDEAHRLRQRKNITGYKAFDDTCRRLGLDKHKASQLDWILKCSRFQVFLYDVAQHVMPSDAPEEAFRKWLHSATHIFSLSSQMRCWGGEDYLNYVKKIFSDCPPETRLSFSDEYTFSIYESAAHLQAEIVSLNQVWGLCRMVAGYGWDWITRKEKSIHTDPELFDFELDGHRFIWNSVQSDWVNSEHALDEVGCIHTIQGYDLNYVGVLIGPEVVINPQTQRIDVDLSNYYDKKGKAGTDFEEVRDSILRTYAVLCSRGIRGTLNYAVNPEVREYLKRYCPVVL</sequence>
<dbReference type="KEGG" id="fro:AALO17_05700"/>
<dbReference type="InterPro" id="IPR000305">
    <property type="entry name" value="GIY-YIG_endonuc"/>
</dbReference>
<evidence type="ECO:0000313" key="2">
    <source>
        <dbReference type="EMBL" id="AMK53704.1"/>
    </source>
</evidence>
<dbReference type="STRING" id="1702221.AALO17_05700"/>
<dbReference type="Proteomes" id="UP000069771">
    <property type="component" value="Chromosome"/>
</dbReference>
<organism evidence="2 3">
    <name type="scientific">Faecalibaculum rodentium</name>
    <dbReference type="NCBI Taxonomy" id="1702221"/>
    <lineage>
        <taxon>Bacteria</taxon>
        <taxon>Bacillati</taxon>
        <taxon>Bacillota</taxon>
        <taxon>Erysipelotrichia</taxon>
        <taxon>Erysipelotrichales</taxon>
        <taxon>Erysipelotrichaceae</taxon>
        <taxon>Faecalibaculum</taxon>
    </lineage>
</organism>
<reference evidence="2 3" key="1">
    <citation type="journal article" date="2016" name="Gut Pathog.">
        <title>Whole genome sequencing of "Faecalibaculum rodentium" ALO17, isolated from C57BL/6J laboratory mouse feces.</title>
        <authorList>
            <person name="Lim S."/>
            <person name="Chang D.H."/>
            <person name="Ahn S."/>
            <person name="Kim B.C."/>
        </authorList>
    </citation>
    <scope>NUCLEOTIDE SEQUENCE [LARGE SCALE GENOMIC DNA]</scope>
    <source>
        <strain evidence="2 3">Alo17</strain>
    </source>
</reference>
<dbReference type="SUPFAM" id="SSF52540">
    <property type="entry name" value="P-loop containing nucleoside triphosphate hydrolases"/>
    <property type="match status" value="1"/>
</dbReference>
<dbReference type="OrthoDB" id="3193269at2"/>
<evidence type="ECO:0000259" key="1">
    <source>
        <dbReference type="PROSITE" id="PS50164"/>
    </source>
</evidence>
<dbReference type="InterPro" id="IPR027417">
    <property type="entry name" value="P-loop_NTPase"/>
</dbReference>
<dbReference type="GeneID" id="78477402"/>
<keyword evidence="3" id="KW-1185">Reference proteome</keyword>
<proteinExistence type="predicted"/>
<dbReference type="CDD" id="cd10439">
    <property type="entry name" value="GIY-YIG_COG3410"/>
    <property type="match status" value="1"/>
</dbReference>
<dbReference type="EMBL" id="CP011391">
    <property type="protein sequence ID" value="AMK53704.1"/>
    <property type="molecule type" value="Genomic_DNA"/>
</dbReference>
<name>A0A140DSS7_9FIRM</name>
<dbReference type="AlphaFoldDB" id="A0A140DSS7"/>
<protein>
    <recommendedName>
        <fullName evidence="1">GIY-YIG domain-containing protein</fullName>
    </recommendedName>
</protein>
<dbReference type="PROSITE" id="PS50164">
    <property type="entry name" value="GIY_YIG"/>
    <property type="match status" value="1"/>
</dbReference>
<dbReference type="InterPro" id="IPR018647">
    <property type="entry name" value="SLFN_3-like_DNA/RNA_helicase"/>
</dbReference>